<comment type="caution">
    <text evidence="4">The sequence shown here is derived from an EMBL/GenBank/DDBJ whole genome shotgun (WGS) entry which is preliminary data.</text>
</comment>
<dbReference type="GO" id="GO:0000166">
    <property type="term" value="F:nucleotide binding"/>
    <property type="evidence" value="ECO:0007669"/>
    <property type="project" value="InterPro"/>
</dbReference>
<evidence type="ECO:0000256" key="1">
    <source>
        <dbReference type="ARBA" id="ARBA00023002"/>
    </source>
</evidence>
<dbReference type="SUPFAM" id="SSF51735">
    <property type="entry name" value="NAD(P)-binding Rossmann-fold domains"/>
    <property type="match status" value="1"/>
</dbReference>
<dbReference type="Pfam" id="PF01408">
    <property type="entry name" value="GFO_IDH_MocA"/>
    <property type="match status" value="1"/>
</dbReference>
<feature type="domain" description="Gfo/Idh/MocA-like oxidoreductase N-terminal" evidence="3">
    <location>
        <begin position="48"/>
        <end position="152"/>
    </location>
</feature>
<name>A0A9P7C3Y3_9FUNG</name>
<dbReference type="InterPro" id="IPR036291">
    <property type="entry name" value="NAD(P)-bd_dom_sf"/>
</dbReference>
<proteinExistence type="predicted"/>
<evidence type="ECO:0000313" key="4">
    <source>
        <dbReference type="EMBL" id="KAG1534240.1"/>
    </source>
</evidence>
<feature type="compositionally biased region" description="Low complexity" evidence="2">
    <location>
        <begin position="1"/>
        <end position="26"/>
    </location>
</feature>
<dbReference type="InterPro" id="IPR050463">
    <property type="entry name" value="Gfo/Idh/MocA_oxidrdct_glycsds"/>
</dbReference>
<protein>
    <recommendedName>
        <fullName evidence="3">Gfo/Idh/MocA-like oxidoreductase N-terminal domain-containing protein</fullName>
    </recommendedName>
</protein>
<keyword evidence="5" id="KW-1185">Reference proteome</keyword>
<dbReference type="InterPro" id="IPR000683">
    <property type="entry name" value="Gfo/Idh/MocA-like_OxRdtase_N"/>
</dbReference>
<dbReference type="PANTHER" id="PTHR43818:SF11">
    <property type="entry name" value="BCDNA.GH03377"/>
    <property type="match status" value="1"/>
</dbReference>
<dbReference type="GO" id="GO:0016491">
    <property type="term" value="F:oxidoreductase activity"/>
    <property type="evidence" value="ECO:0007669"/>
    <property type="project" value="UniProtKB-KW"/>
</dbReference>
<dbReference type="Gene3D" id="3.40.50.720">
    <property type="entry name" value="NAD(P)-binding Rossmann-like Domain"/>
    <property type="match status" value="1"/>
</dbReference>
<accession>A0A9P7C3Y3</accession>
<evidence type="ECO:0000313" key="5">
    <source>
        <dbReference type="Proteomes" id="UP000740926"/>
    </source>
</evidence>
<dbReference type="PANTHER" id="PTHR43818">
    <property type="entry name" value="BCDNA.GH03377"/>
    <property type="match status" value="1"/>
</dbReference>
<dbReference type="AlphaFoldDB" id="A0A9P7C3Y3"/>
<reference evidence="4 5" key="1">
    <citation type="journal article" date="2020" name="Microb. Genom.">
        <title>Genetic diversity of clinical and environmental Mucorales isolates obtained from an investigation of mucormycosis cases among solid organ transplant recipients.</title>
        <authorList>
            <person name="Nguyen M.H."/>
            <person name="Kaul D."/>
            <person name="Muto C."/>
            <person name="Cheng S.J."/>
            <person name="Richter R.A."/>
            <person name="Bruno V.M."/>
            <person name="Liu G."/>
            <person name="Beyhan S."/>
            <person name="Sundermann A.J."/>
            <person name="Mounaud S."/>
            <person name="Pasculle A.W."/>
            <person name="Nierman W.C."/>
            <person name="Driscoll E."/>
            <person name="Cumbie R."/>
            <person name="Clancy C.J."/>
            <person name="Dupont C.L."/>
        </authorList>
    </citation>
    <scope>NUCLEOTIDE SEQUENCE [LARGE SCALE GENOMIC DNA]</scope>
    <source>
        <strain evidence="4 5">GL24</strain>
    </source>
</reference>
<organism evidence="4 5">
    <name type="scientific">Rhizopus delemar</name>
    <dbReference type="NCBI Taxonomy" id="936053"/>
    <lineage>
        <taxon>Eukaryota</taxon>
        <taxon>Fungi</taxon>
        <taxon>Fungi incertae sedis</taxon>
        <taxon>Mucoromycota</taxon>
        <taxon>Mucoromycotina</taxon>
        <taxon>Mucoromycetes</taxon>
        <taxon>Mucorales</taxon>
        <taxon>Mucorineae</taxon>
        <taxon>Rhizopodaceae</taxon>
        <taxon>Rhizopus</taxon>
    </lineage>
</organism>
<sequence length="165" mass="17255">MAAAPAVAPATEPAPAAAAPATAPTPSDTDARRNPNPDAATLDRYQAELARALAGTPGSRVAAVMRRNAALAEDYARRHAIPRWYADADALVADPEVNAIYVATPPSTHMQYALQAIAAGKPVYIEKPMAMDHGECVRILEASARSGVPVSSNCWTAARSVRRAA</sequence>
<dbReference type="Proteomes" id="UP000740926">
    <property type="component" value="Unassembled WGS sequence"/>
</dbReference>
<dbReference type="EMBL" id="JAANIU010008829">
    <property type="protein sequence ID" value="KAG1534240.1"/>
    <property type="molecule type" value="Genomic_DNA"/>
</dbReference>
<evidence type="ECO:0000256" key="2">
    <source>
        <dbReference type="SAM" id="MobiDB-lite"/>
    </source>
</evidence>
<gene>
    <name evidence="4" type="ORF">G6F50_015617</name>
</gene>
<feature type="region of interest" description="Disordered" evidence="2">
    <location>
        <begin position="1"/>
        <end position="39"/>
    </location>
</feature>
<keyword evidence="1" id="KW-0560">Oxidoreductase</keyword>
<evidence type="ECO:0000259" key="3">
    <source>
        <dbReference type="Pfam" id="PF01408"/>
    </source>
</evidence>